<protein>
    <submittedName>
        <fullName evidence="1">Uncharacterized protein</fullName>
    </submittedName>
</protein>
<accession>A0A016TXH1</accession>
<dbReference type="EMBL" id="JARK01001407">
    <property type="protein sequence ID" value="EYC07327.1"/>
    <property type="molecule type" value="Genomic_DNA"/>
</dbReference>
<comment type="caution">
    <text evidence="1">The sequence shown here is derived from an EMBL/GenBank/DDBJ whole genome shotgun (WGS) entry which is preliminary data.</text>
</comment>
<sequence>MAAKAAVAKAKNAALDKLYKKLDTSQAEKFVFRLAKARHRNSLDVTEAQRKYPSLQTKRRYHGLLKLQRYKANCTYYERLLDSRLRDMVEIAADFYPREIND</sequence>
<gene>
    <name evidence="1" type="primary">Acey_s0071.g596</name>
    <name evidence="1" type="ORF">Y032_0071g596</name>
</gene>
<evidence type="ECO:0000313" key="1">
    <source>
        <dbReference type="EMBL" id="EYC07327.1"/>
    </source>
</evidence>
<organism evidence="1 2">
    <name type="scientific">Ancylostoma ceylanicum</name>
    <dbReference type="NCBI Taxonomy" id="53326"/>
    <lineage>
        <taxon>Eukaryota</taxon>
        <taxon>Metazoa</taxon>
        <taxon>Ecdysozoa</taxon>
        <taxon>Nematoda</taxon>
        <taxon>Chromadorea</taxon>
        <taxon>Rhabditida</taxon>
        <taxon>Rhabditina</taxon>
        <taxon>Rhabditomorpha</taxon>
        <taxon>Strongyloidea</taxon>
        <taxon>Ancylostomatidae</taxon>
        <taxon>Ancylostomatinae</taxon>
        <taxon>Ancylostoma</taxon>
    </lineage>
</organism>
<keyword evidence="2" id="KW-1185">Reference proteome</keyword>
<name>A0A016TXH1_9BILA</name>
<dbReference type="AlphaFoldDB" id="A0A016TXH1"/>
<reference evidence="2" key="1">
    <citation type="journal article" date="2015" name="Nat. Genet.">
        <title>The genome and transcriptome of the zoonotic hookworm Ancylostoma ceylanicum identify infection-specific gene families.</title>
        <authorList>
            <person name="Schwarz E.M."/>
            <person name="Hu Y."/>
            <person name="Antoshechkin I."/>
            <person name="Miller M.M."/>
            <person name="Sternberg P.W."/>
            <person name="Aroian R.V."/>
        </authorList>
    </citation>
    <scope>NUCLEOTIDE SEQUENCE</scope>
    <source>
        <strain evidence="2">HY135</strain>
    </source>
</reference>
<dbReference type="Proteomes" id="UP000024635">
    <property type="component" value="Unassembled WGS sequence"/>
</dbReference>
<evidence type="ECO:0000313" key="2">
    <source>
        <dbReference type="Proteomes" id="UP000024635"/>
    </source>
</evidence>
<proteinExistence type="predicted"/>